<dbReference type="Proteomes" id="UP000317977">
    <property type="component" value="Unassembled WGS sequence"/>
</dbReference>
<dbReference type="InterPro" id="IPR028098">
    <property type="entry name" value="Glyco_trans_4-like_N"/>
</dbReference>
<feature type="domain" description="Glycosyltransferase subfamily 4-like N-terminal" evidence="3">
    <location>
        <begin position="51"/>
        <end position="226"/>
    </location>
</feature>
<dbReference type="Pfam" id="PF00534">
    <property type="entry name" value="Glycos_transf_1"/>
    <property type="match status" value="1"/>
</dbReference>
<name>A0A5C6F4U6_9BACT</name>
<dbReference type="GO" id="GO:0016758">
    <property type="term" value="F:hexosyltransferase activity"/>
    <property type="evidence" value="ECO:0007669"/>
    <property type="project" value="TreeGrafter"/>
</dbReference>
<proteinExistence type="predicted"/>
<dbReference type="PANTHER" id="PTHR45947:SF3">
    <property type="entry name" value="SULFOQUINOVOSYL TRANSFERASE SQD2"/>
    <property type="match status" value="1"/>
</dbReference>
<dbReference type="PANTHER" id="PTHR45947">
    <property type="entry name" value="SULFOQUINOVOSYL TRANSFERASE SQD2"/>
    <property type="match status" value="1"/>
</dbReference>
<sequence length="439" mass="48974" precursor="true">MKAIRRRVKSAWLLAPFHLLYAGNSVTSKPTIVFINRCYWPDSEATGQLLTDLCQDLTKRFDVHIVCGAPNSPTTMDFKRSGIEVRDGITIHRLTHTHFAKRVPAGRIINLVSFSRSASKYLKRTNLKPHAVICETDPFLLPVVASSYVRRNGAKLVCYLQDIYPDVAEAIGKVRSGWLTRQIRFRLKAAYDHADRVVVLGSCMQRRLTSPPWSIEQSKMRVIPNWSDCQSIQPISTESTQFRRVNKLTDKLVVMHSGNMGLTQRLDVLIDATEDRNWPAEAVLVLVGDGAAKQSLEEKAAAFGNDRVRFLPYQPRETLSDSLSAADVHLVSMHAEITGCLCPSKLYGILAAGRPVLAIADSNTDLCETVQQNQLGWTCPPRRSDSIAVAVSKAAMDPAYRESAGKRARQIAVERFDRPVVTKQFGDMLAQLLNQSETN</sequence>
<dbReference type="InterPro" id="IPR001296">
    <property type="entry name" value="Glyco_trans_1"/>
</dbReference>
<evidence type="ECO:0000313" key="4">
    <source>
        <dbReference type="EMBL" id="TWU55477.1"/>
    </source>
</evidence>
<feature type="chain" id="PRO_5022786023" evidence="1">
    <location>
        <begin position="23"/>
        <end position="439"/>
    </location>
</feature>
<dbReference type="SUPFAM" id="SSF53756">
    <property type="entry name" value="UDP-Glycosyltransferase/glycogen phosphorylase"/>
    <property type="match status" value="1"/>
</dbReference>
<keyword evidence="5" id="KW-1185">Reference proteome</keyword>
<evidence type="ECO:0000259" key="2">
    <source>
        <dbReference type="Pfam" id="PF00534"/>
    </source>
</evidence>
<dbReference type="AlphaFoldDB" id="A0A5C6F4U6"/>
<evidence type="ECO:0000313" key="5">
    <source>
        <dbReference type="Proteomes" id="UP000317977"/>
    </source>
</evidence>
<dbReference type="OrthoDB" id="9811902at2"/>
<dbReference type="CDD" id="cd03794">
    <property type="entry name" value="GT4_WbuB-like"/>
    <property type="match status" value="1"/>
</dbReference>
<protein>
    <submittedName>
        <fullName evidence="4">Putative glycosyl transferase</fullName>
    </submittedName>
</protein>
<dbReference type="Gene3D" id="3.40.50.2000">
    <property type="entry name" value="Glycogen Phosphorylase B"/>
    <property type="match status" value="2"/>
</dbReference>
<accession>A0A5C6F4U6</accession>
<keyword evidence="1" id="KW-0732">Signal</keyword>
<evidence type="ECO:0000259" key="3">
    <source>
        <dbReference type="Pfam" id="PF13579"/>
    </source>
</evidence>
<dbReference type="Pfam" id="PF13579">
    <property type="entry name" value="Glyco_trans_4_4"/>
    <property type="match status" value="1"/>
</dbReference>
<evidence type="ECO:0000256" key="1">
    <source>
        <dbReference type="SAM" id="SignalP"/>
    </source>
</evidence>
<gene>
    <name evidence="4" type="ORF">Poly59_17760</name>
</gene>
<dbReference type="EMBL" id="SJPX01000002">
    <property type="protein sequence ID" value="TWU55477.1"/>
    <property type="molecule type" value="Genomic_DNA"/>
</dbReference>
<feature type="domain" description="Glycosyl transferase family 1" evidence="2">
    <location>
        <begin position="241"/>
        <end position="410"/>
    </location>
</feature>
<feature type="signal peptide" evidence="1">
    <location>
        <begin position="1"/>
        <end position="22"/>
    </location>
</feature>
<reference evidence="4 5" key="1">
    <citation type="submission" date="2019-02" db="EMBL/GenBank/DDBJ databases">
        <title>Deep-cultivation of Planctomycetes and their phenomic and genomic characterization uncovers novel biology.</title>
        <authorList>
            <person name="Wiegand S."/>
            <person name="Jogler M."/>
            <person name="Boedeker C."/>
            <person name="Pinto D."/>
            <person name="Vollmers J."/>
            <person name="Rivas-Marin E."/>
            <person name="Kohn T."/>
            <person name="Peeters S.H."/>
            <person name="Heuer A."/>
            <person name="Rast P."/>
            <person name="Oberbeckmann S."/>
            <person name="Bunk B."/>
            <person name="Jeske O."/>
            <person name="Meyerdierks A."/>
            <person name="Storesund J.E."/>
            <person name="Kallscheuer N."/>
            <person name="Luecker S."/>
            <person name="Lage O.M."/>
            <person name="Pohl T."/>
            <person name="Merkel B.J."/>
            <person name="Hornburger P."/>
            <person name="Mueller R.-W."/>
            <person name="Bruemmer F."/>
            <person name="Labrenz M."/>
            <person name="Spormann A.M."/>
            <person name="Op Den Camp H."/>
            <person name="Overmann J."/>
            <person name="Amann R."/>
            <person name="Jetten M.S.M."/>
            <person name="Mascher T."/>
            <person name="Medema M.H."/>
            <person name="Devos D.P."/>
            <person name="Kaster A.-K."/>
            <person name="Ovreas L."/>
            <person name="Rohde M."/>
            <person name="Galperin M.Y."/>
            <person name="Jogler C."/>
        </authorList>
    </citation>
    <scope>NUCLEOTIDE SEQUENCE [LARGE SCALE GENOMIC DNA]</scope>
    <source>
        <strain evidence="4 5">Poly59</strain>
    </source>
</reference>
<organism evidence="4 5">
    <name type="scientific">Rubripirellula reticaptiva</name>
    <dbReference type="NCBI Taxonomy" id="2528013"/>
    <lineage>
        <taxon>Bacteria</taxon>
        <taxon>Pseudomonadati</taxon>
        <taxon>Planctomycetota</taxon>
        <taxon>Planctomycetia</taxon>
        <taxon>Pirellulales</taxon>
        <taxon>Pirellulaceae</taxon>
        <taxon>Rubripirellula</taxon>
    </lineage>
</organism>
<dbReference type="InterPro" id="IPR050194">
    <property type="entry name" value="Glycosyltransferase_grp1"/>
</dbReference>
<comment type="caution">
    <text evidence="4">The sequence shown here is derived from an EMBL/GenBank/DDBJ whole genome shotgun (WGS) entry which is preliminary data.</text>
</comment>
<keyword evidence="4" id="KW-0808">Transferase</keyword>